<dbReference type="Proteomes" id="UP000005240">
    <property type="component" value="Unassembled WGS sequence"/>
</dbReference>
<evidence type="ECO:0000256" key="1">
    <source>
        <dbReference type="SAM" id="MobiDB-lite"/>
    </source>
</evidence>
<dbReference type="STRING" id="630390.A0A180FZ91"/>
<feature type="region of interest" description="Disordered" evidence="1">
    <location>
        <begin position="154"/>
        <end position="228"/>
    </location>
</feature>
<dbReference type="EMBL" id="ADAS02002799">
    <property type="protein sequence ID" value="OAV85746.1"/>
    <property type="molecule type" value="Genomic_DNA"/>
</dbReference>
<dbReference type="AlphaFoldDB" id="A0A180FZ91"/>
<evidence type="ECO:0000313" key="3">
    <source>
        <dbReference type="EnsemblFungi" id="PTTG_30299-t43_1-p1"/>
    </source>
</evidence>
<reference evidence="2" key="1">
    <citation type="submission" date="2009-11" db="EMBL/GenBank/DDBJ databases">
        <authorList>
            <consortium name="The Broad Institute Genome Sequencing Platform"/>
            <person name="Ward D."/>
            <person name="Feldgarden M."/>
            <person name="Earl A."/>
            <person name="Young S.K."/>
            <person name="Zeng Q."/>
            <person name="Koehrsen M."/>
            <person name="Alvarado L."/>
            <person name="Berlin A."/>
            <person name="Bochicchio J."/>
            <person name="Borenstein D."/>
            <person name="Chapman S.B."/>
            <person name="Chen Z."/>
            <person name="Engels R."/>
            <person name="Freedman E."/>
            <person name="Gellesch M."/>
            <person name="Goldberg J."/>
            <person name="Griggs A."/>
            <person name="Gujja S."/>
            <person name="Heilman E."/>
            <person name="Heiman D."/>
            <person name="Hepburn T."/>
            <person name="Howarth C."/>
            <person name="Jen D."/>
            <person name="Larson L."/>
            <person name="Lewis B."/>
            <person name="Mehta T."/>
            <person name="Park D."/>
            <person name="Pearson M."/>
            <person name="Roberts A."/>
            <person name="Saif S."/>
            <person name="Shea T."/>
            <person name="Shenoy N."/>
            <person name="Sisk P."/>
            <person name="Stolte C."/>
            <person name="Sykes S."/>
            <person name="Thomson T."/>
            <person name="Walk T."/>
            <person name="White J."/>
            <person name="Yandava C."/>
            <person name="Izard J."/>
            <person name="Baranova O.V."/>
            <person name="Blanton J.M."/>
            <person name="Tanner A.C."/>
            <person name="Dewhirst F.E."/>
            <person name="Haas B."/>
            <person name="Nusbaum C."/>
            <person name="Birren B."/>
        </authorList>
    </citation>
    <scope>NUCLEOTIDE SEQUENCE [LARGE SCALE GENOMIC DNA]</scope>
    <source>
        <strain evidence="2">1-1 BBBD Race 1</strain>
    </source>
</reference>
<proteinExistence type="predicted"/>
<keyword evidence="4" id="KW-1185">Reference proteome</keyword>
<reference evidence="3 4" key="3">
    <citation type="journal article" date="2017" name="G3 (Bethesda)">
        <title>Comparative analysis highlights variable genome content of wheat rusts and divergence of the mating loci.</title>
        <authorList>
            <person name="Cuomo C.A."/>
            <person name="Bakkeren G."/>
            <person name="Khalil H.B."/>
            <person name="Panwar V."/>
            <person name="Joly D."/>
            <person name="Linning R."/>
            <person name="Sakthikumar S."/>
            <person name="Song X."/>
            <person name="Adiconis X."/>
            <person name="Fan L."/>
            <person name="Goldberg J.M."/>
            <person name="Levin J.Z."/>
            <person name="Young S."/>
            <person name="Zeng Q."/>
            <person name="Anikster Y."/>
            <person name="Bruce M."/>
            <person name="Wang M."/>
            <person name="Yin C."/>
            <person name="McCallum B."/>
            <person name="Szabo L.J."/>
            <person name="Hulbert S."/>
            <person name="Chen X."/>
            <person name="Fellers J.P."/>
        </authorList>
    </citation>
    <scope>NUCLEOTIDE SEQUENCE</scope>
    <source>
        <strain evidence="3">isolate 1-1 / race 1 (BBBD)</strain>
        <strain evidence="4">Isolate 1-1 / race 1 (BBBD)</strain>
    </source>
</reference>
<organism evidence="2">
    <name type="scientific">Puccinia triticina (isolate 1-1 / race 1 (BBBD))</name>
    <name type="common">Brown leaf rust fungus</name>
    <dbReference type="NCBI Taxonomy" id="630390"/>
    <lineage>
        <taxon>Eukaryota</taxon>
        <taxon>Fungi</taxon>
        <taxon>Dikarya</taxon>
        <taxon>Basidiomycota</taxon>
        <taxon>Pucciniomycotina</taxon>
        <taxon>Pucciniomycetes</taxon>
        <taxon>Pucciniales</taxon>
        <taxon>Pucciniaceae</taxon>
        <taxon>Puccinia</taxon>
    </lineage>
</organism>
<reference evidence="2" key="2">
    <citation type="submission" date="2016-05" db="EMBL/GenBank/DDBJ databases">
        <title>Comparative analysis highlights variable genome content of wheat rusts and divergence of the mating loci.</title>
        <authorList>
            <person name="Cuomo C.A."/>
            <person name="Bakkeren G."/>
            <person name="Szabo L."/>
            <person name="Khalil H."/>
            <person name="Joly D."/>
            <person name="Goldberg J."/>
            <person name="Young S."/>
            <person name="Zeng Q."/>
            <person name="Fellers J."/>
        </authorList>
    </citation>
    <scope>NUCLEOTIDE SEQUENCE [LARGE SCALE GENOMIC DNA]</scope>
    <source>
        <strain evidence="2">1-1 BBBD Race 1</strain>
    </source>
</reference>
<dbReference type="OrthoDB" id="2500879at2759"/>
<feature type="compositionally biased region" description="Low complexity" evidence="1">
    <location>
        <begin position="157"/>
        <end position="168"/>
    </location>
</feature>
<evidence type="ECO:0000313" key="4">
    <source>
        <dbReference type="Proteomes" id="UP000005240"/>
    </source>
</evidence>
<evidence type="ECO:0000313" key="2">
    <source>
        <dbReference type="EMBL" id="OAV85746.1"/>
    </source>
</evidence>
<accession>A0A180FZ91</accession>
<sequence>GNNLKSTRIFSLPNIPRKSARLAALDGRRHEPRSRDKEDAYDNIKVLDPITGLYGAVTPPNLQKRPTVKTLPESNKIICDLETYLNIACINKEDTITCARMKIKGIVHWSFEFWLRNSSIPNGGKQDLILHLEWKNHWSWLWSALARSVQIPAHTAPPSQQNSSSPISCHTNNPAHAAPFIPKKPAHPAPLAAQIPANPAPLAPKIPAHPAPLQTQNPAHPAPAHPDPATPIIQLMQLPSKPAHPAPLAAKIPAHPAPLAPKIPAHPAPLAPKIPAHPAPLAPKLLLMQLPLSPKNQLTQLHWHPKFQLTQLPSRH</sequence>
<feature type="compositionally biased region" description="Pro residues" evidence="1">
    <location>
        <begin position="198"/>
        <end position="210"/>
    </location>
</feature>
<name>A0A180FZ91_PUCT1</name>
<dbReference type="EnsemblFungi" id="PTTG_30299-t43_1">
    <property type="protein sequence ID" value="PTTG_30299-t43_1-p1"/>
    <property type="gene ID" value="PTTG_30299"/>
</dbReference>
<dbReference type="VEuPathDB" id="FungiDB:PTTG_30299"/>
<reference evidence="3" key="4">
    <citation type="submission" date="2025-05" db="UniProtKB">
        <authorList>
            <consortium name="EnsemblFungi"/>
        </authorList>
    </citation>
    <scope>IDENTIFICATION</scope>
    <source>
        <strain evidence="3">isolate 1-1 / race 1 (BBBD)</strain>
    </source>
</reference>
<gene>
    <name evidence="2" type="ORF">PTTG_30299</name>
</gene>
<feature type="non-terminal residue" evidence="2">
    <location>
        <position position="1"/>
    </location>
</feature>
<protein>
    <submittedName>
        <fullName evidence="2 3">Uncharacterized protein</fullName>
    </submittedName>
</protein>